<sequence>MTFMETHFLYLPVELKIRIMKCIPGWNSPYIKKQYIYVALGGKGSEYTIAQVTGFVYDNNQYDYELRIMPRITKDILNPLPRDNHLDTLHYLTIKRFHWRRVEAIKCCSDEDFVSDLKKSYNILIELQEIESNKADTDPRPLFYITNILRDFRRKLICLDKLI</sequence>
<dbReference type="EMBL" id="MN739271">
    <property type="protein sequence ID" value="QHS96375.1"/>
    <property type="molecule type" value="Genomic_DNA"/>
</dbReference>
<name>A0A6C0BV83_9ZZZZ</name>
<proteinExistence type="predicted"/>
<accession>A0A6C0BV83</accession>
<dbReference type="AlphaFoldDB" id="A0A6C0BV83"/>
<reference evidence="1" key="1">
    <citation type="journal article" date="2020" name="Nature">
        <title>Giant virus diversity and host interactions through global metagenomics.</title>
        <authorList>
            <person name="Schulz F."/>
            <person name="Roux S."/>
            <person name="Paez-Espino D."/>
            <person name="Jungbluth S."/>
            <person name="Walsh D.A."/>
            <person name="Denef V.J."/>
            <person name="McMahon K.D."/>
            <person name="Konstantinidis K.T."/>
            <person name="Eloe-Fadrosh E.A."/>
            <person name="Kyrpides N.C."/>
            <person name="Woyke T."/>
        </authorList>
    </citation>
    <scope>NUCLEOTIDE SEQUENCE</scope>
    <source>
        <strain evidence="1">GVMAG-M-3300020166-18</strain>
    </source>
</reference>
<protein>
    <submittedName>
        <fullName evidence="1">Uncharacterized protein</fullName>
    </submittedName>
</protein>
<organism evidence="1">
    <name type="scientific">viral metagenome</name>
    <dbReference type="NCBI Taxonomy" id="1070528"/>
    <lineage>
        <taxon>unclassified sequences</taxon>
        <taxon>metagenomes</taxon>
        <taxon>organismal metagenomes</taxon>
    </lineage>
</organism>
<evidence type="ECO:0000313" key="1">
    <source>
        <dbReference type="EMBL" id="QHS96375.1"/>
    </source>
</evidence>